<dbReference type="AlphaFoldDB" id="A0A8J3ADI8"/>
<evidence type="ECO:0000313" key="6">
    <source>
        <dbReference type="Proteomes" id="UP000650511"/>
    </source>
</evidence>
<keyword evidence="2" id="KW-0808">Transferase</keyword>
<keyword evidence="6" id="KW-1185">Reference proteome</keyword>
<evidence type="ECO:0000259" key="3">
    <source>
        <dbReference type="Pfam" id="PF00534"/>
    </source>
</evidence>
<sequence length="351" mass="37422">MVKSLHVVTSPARRGAETFAIELVAALHDRGDDADIAALHPTPSQNPYAMRVLGTGRRAPATLRALRQAAQDVDVVVAHGSSTLEACSVALAGSGTPFVYRFIGDPSYWTASWHKQQLVRLLLRRPARYVALWQGAGTQLAERYGLPSGRIGVIPNGVPEGRFSAVDGQRERLRVRFDIPPGRPCLGFVGALAPEKNLDVAIVAAARSDAHLLVAGDGPERTRLETLAARLAPGRVAFLGTLGDPREVYWASDVLVLPSRSEGMPAVVIEAALAGVATVATRVGALPDMIVDGETGFLVEPDRTDAFVARVSDALSGAVDAGRRAQAAFERRYTMGTVCELWRATMLMTAS</sequence>
<dbReference type="Pfam" id="PF13439">
    <property type="entry name" value="Glyco_transf_4"/>
    <property type="match status" value="1"/>
</dbReference>
<dbReference type="InterPro" id="IPR050194">
    <property type="entry name" value="Glycosyltransferase_grp1"/>
</dbReference>
<dbReference type="CDD" id="cd03801">
    <property type="entry name" value="GT4_PimA-like"/>
    <property type="match status" value="1"/>
</dbReference>
<dbReference type="GO" id="GO:1901137">
    <property type="term" value="P:carbohydrate derivative biosynthetic process"/>
    <property type="evidence" value="ECO:0007669"/>
    <property type="project" value="UniProtKB-ARBA"/>
</dbReference>
<feature type="domain" description="Glycosyltransferase subfamily 4-like N-terminal" evidence="4">
    <location>
        <begin position="15"/>
        <end position="159"/>
    </location>
</feature>
<dbReference type="GO" id="GO:0016757">
    <property type="term" value="F:glycosyltransferase activity"/>
    <property type="evidence" value="ECO:0007669"/>
    <property type="project" value="UniProtKB-KW"/>
</dbReference>
<dbReference type="PANTHER" id="PTHR45947">
    <property type="entry name" value="SULFOQUINOVOSYL TRANSFERASE SQD2"/>
    <property type="match status" value="1"/>
</dbReference>
<feature type="domain" description="Glycosyl transferase family 1" evidence="3">
    <location>
        <begin position="170"/>
        <end position="318"/>
    </location>
</feature>
<protein>
    <submittedName>
        <fullName evidence="5">Uncharacterized protein</fullName>
    </submittedName>
</protein>
<evidence type="ECO:0000313" key="5">
    <source>
        <dbReference type="EMBL" id="GGI05332.1"/>
    </source>
</evidence>
<keyword evidence="1" id="KW-0328">Glycosyltransferase</keyword>
<dbReference type="Pfam" id="PF00534">
    <property type="entry name" value="Glycos_transf_1"/>
    <property type="match status" value="1"/>
</dbReference>
<evidence type="ECO:0000259" key="4">
    <source>
        <dbReference type="Pfam" id="PF13439"/>
    </source>
</evidence>
<dbReference type="InterPro" id="IPR028098">
    <property type="entry name" value="Glyco_trans_4-like_N"/>
</dbReference>
<evidence type="ECO:0000256" key="1">
    <source>
        <dbReference type="ARBA" id="ARBA00022676"/>
    </source>
</evidence>
<dbReference type="SUPFAM" id="SSF53756">
    <property type="entry name" value="UDP-Glycosyltransferase/glycogen phosphorylase"/>
    <property type="match status" value="1"/>
</dbReference>
<dbReference type="EMBL" id="BMHA01000004">
    <property type="protein sequence ID" value="GGI05332.1"/>
    <property type="molecule type" value="Genomic_DNA"/>
</dbReference>
<name>A0A8J3ADI8_9ACTN</name>
<reference evidence="5" key="1">
    <citation type="journal article" date="2014" name="Int. J. Syst. Evol. Microbiol.">
        <title>Complete genome sequence of Corynebacterium casei LMG S-19264T (=DSM 44701T), isolated from a smear-ripened cheese.</title>
        <authorList>
            <consortium name="US DOE Joint Genome Institute (JGI-PGF)"/>
            <person name="Walter F."/>
            <person name="Albersmeier A."/>
            <person name="Kalinowski J."/>
            <person name="Ruckert C."/>
        </authorList>
    </citation>
    <scope>NUCLEOTIDE SEQUENCE</scope>
    <source>
        <strain evidence="5">CGMCC 1.14988</strain>
    </source>
</reference>
<gene>
    <name evidence="5" type="ORF">GCM10011354_13570</name>
</gene>
<evidence type="ECO:0000256" key="2">
    <source>
        <dbReference type="ARBA" id="ARBA00022679"/>
    </source>
</evidence>
<dbReference type="OrthoDB" id="3632147at2"/>
<accession>A0A8J3ADI8</accession>
<dbReference type="InterPro" id="IPR001296">
    <property type="entry name" value="Glyco_trans_1"/>
</dbReference>
<dbReference type="PANTHER" id="PTHR45947:SF3">
    <property type="entry name" value="SULFOQUINOVOSYL TRANSFERASE SQD2"/>
    <property type="match status" value="1"/>
</dbReference>
<reference evidence="5" key="2">
    <citation type="submission" date="2020-09" db="EMBL/GenBank/DDBJ databases">
        <authorList>
            <person name="Sun Q."/>
            <person name="Zhou Y."/>
        </authorList>
    </citation>
    <scope>NUCLEOTIDE SEQUENCE</scope>
    <source>
        <strain evidence="5">CGMCC 1.14988</strain>
    </source>
</reference>
<organism evidence="5 6">
    <name type="scientific">Egicoccus halophilus</name>
    <dbReference type="NCBI Taxonomy" id="1670830"/>
    <lineage>
        <taxon>Bacteria</taxon>
        <taxon>Bacillati</taxon>
        <taxon>Actinomycetota</taxon>
        <taxon>Nitriliruptoria</taxon>
        <taxon>Egicoccales</taxon>
        <taxon>Egicoccaceae</taxon>
        <taxon>Egicoccus</taxon>
    </lineage>
</organism>
<dbReference type="Gene3D" id="3.40.50.2000">
    <property type="entry name" value="Glycogen Phosphorylase B"/>
    <property type="match status" value="2"/>
</dbReference>
<proteinExistence type="predicted"/>
<comment type="caution">
    <text evidence="5">The sequence shown here is derived from an EMBL/GenBank/DDBJ whole genome shotgun (WGS) entry which is preliminary data.</text>
</comment>
<dbReference type="Proteomes" id="UP000650511">
    <property type="component" value="Unassembled WGS sequence"/>
</dbReference>